<dbReference type="PROSITE" id="PS00595">
    <property type="entry name" value="AA_TRANSFER_CLASS_5"/>
    <property type="match status" value="1"/>
</dbReference>
<dbReference type="EMBL" id="BAAAZI010000006">
    <property type="protein sequence ID" value="GAA4136476.1"/>
    <property type="molecule type" value="Genomic_DNA"/>
</dbReference>
<comment type="catalytic activity">
    <reaction evidence="6 8">
        <text>(sulfur carrier)-H + L-cysteine = (sulfur carrier)-SH + L-alanine</text>
        <dbReference type="Rhea" id="RHEA:43892"/>
        <dbReference type="Rhea" id="RHEA-COMP:14737"/>
        <dbReference type="Rhea" id="RHEA-COMP:14739"/>
        <dbReference type="ChEBI" id="CHEBI:29917"/>
        <dbReference type="ChEBI" id="CHEBI:35235"/>
        <dbReference type="ChEBI" id="CHEBI:57972"/>
        <dbReference type="ChEBI" id="CHEBI:64428"/>
        <dbReference type="EC" id="2.8.1.7"/>
    </reaction>
</comment>
<gene>
    <name evidence="10" type="ORF">GCM10022216_11630</name>
</gene>
<evidence type="ECO:0000259" key="9">
    <source>
        <dbReference type="Pfam" id="PF00266"/>
    </source>
</evidence>
<reference evidence="11" key="1">
    <citation type="journal article" date="2019" name="Int. J. Syst. Evol. Microbiol.">
        <title>The Global Catalogue of Microorganisms (GCM) 10K type strain sequencing project: providing services to taxonomists for standard genome sequencing and annotation.</title>
        <authorList>
            <consortium name="The Broad Institute Genomics Platform"/>
            <consortium name="The Broad Institute Genome Sequencing Center for Infectious Disease"/>
            <person name="Wu L."/>
            <person name="Ma J."/>
        </authorList>
    </citation>
    <scope>NUCLEOTIDE SEQUENCE [LARGE SCALE GENOMIC DNA]</scope>
    <source>
        <strain evidence="11">JCM 16704</strain>
    </source>
</reference>
<protein>
    <recommendedName>
        <fullName evidence="8">Cysteine desulfurase</fullName>
        <ecNumber evidence="8">2.8.1.7</ecNumber>
    </recommendedName>
</protein>
<dbReference type="Gene3D" id="3.90.1150.10">
    <property type="entry name" value="Aspartate Aminotransferase, domain 1"/>
    <property type="match status" value="1"/>
</dbReference>
<evidence type="ECO:0000256" key="5">
    <source>
        <dbReference type="ARBA" id="ARBA00022898"/>
    </source>
</evidence>
<name>A0ABP7YIE4_9SPHI</name>
<comment type="similarity">
    <text evidence="3 8">Belongs to the class-V pyridoxal-phosphate-dependent aminotransferase family. Csd subfamily.</text>
</comment>
<evidence type="ECO:0000313" key="10">
    <source>
        <dbReference type="EMBL" id="GAA4136476.1"/>
    </source>
</evidence>
<keyword evidence="4 8" id="KW-0808">Transferase</keyword>
<dbReference type="InterPro" id="IPR015424">
    <property type="entry name" value="PyrdxlP-dep_Trfase"/>
</dbReference>
<keyword evidence="5 8" id="KW-0663">Pyridoxal phosphate</keyword>
<proteinExistence type="inferred from homology"/>
<dbReference type="InterPro" id="IPR015421">
    <property type="entry name" value="PyrdxlP-dep_Trfase_major"/>
</dbReference>
<evidence type="ECO:0000256" key="1">
    <source>
        <dbReference type="ARBA" id="ARBA00001933"/>
    </source>
</evidence>
<comment type="function">
    <text evidence="2 8">Catalyzes the removal of elemental sulfur and selenium atoms from L-cysteine, L-cystine, L-selenocysteine, and L-selenocystine to produce L-alanine.</text>
</comment>
<keyword evidence="11" id="KW-1185">Reference proteome</keyword>
<dbReference type="Pfam" id="PF00266">
    <property type="entry name" value="Aminotran_5"/>
    <property type="match status" value="1"/>
</dbReference>
<evidence type="ECO:0000313" key="11">
    <source>
        <dbReference type="Proteomes" id="UP001500101"/>
    </source>
</evidence>
<dbReference type="CDD" id="cd06453">
    <property type="entry name" value="SufS_like"/>
    <property type="match status" value="1"/>
</dbReference>
<feature type="domain" description="Aminotransferase class V" evidence="9">
    <location>
        <begin position="43"/>
        <end position="412"/>
    </location>
</feature>
<sequence length="424" mass="46986">MFLLYINFVELLSKQRKLNNLDIQAIRQSFPILKREVNGKPLIYLDNGATTQKPQAVIDAIIAYYTDMNSNVHRGVHYLSQISTDAFEVTRRKVQEFIHAAHDYEVIITKGTTDSINLVATCYGEAFVNEGDEIIISAMEHHSNIVPWQMLCEQKKAVLKVIPMNEAGELDMHAYQALLSSKTKMVAVNYVSNALGTINPIKEIIKLAHQQGAAVLVDAAQAVQHIKIDVQELDVDFLVFSGHKMYGPTGVGVLYGKESWLNQMPPYQGGGDMIKDVTFEKTTYNELPFKFEAGTPNIEAGITLNAAIDFINELGIENIKAYEDELLAYATEKLKEVDGLRMIGTAKEKSSVLSFVVDGTHPYDIGVILDKLGIAVRTGHHCAQPIMEQFEIPGTVRASLAVYNTKEEIDALVAGVKRAVAMLV</sequence>
<evidence type="ECO:0000256" key="8">
    <source>
        <dbReference type="RuleBase" id="RU004506"/>
    </source>
</evidence>
<comment type="cofactor">
    <cofactor evidence="1 7">
        <name>pyridoxal 5'-phosphate</name>
        <dbReference type="ChEBI" id="CHEBI:597326"/>
    </cofactor>
</comment>
<evidence type="ECO:0000256" key="7">
    <source>
        <dbReference type="RuleBase" id="RU004504"/>
    </source>
</evidence>
<comment type="caution">
    <text evidence="10">The sequence shown here is derived from an EMBL/GenBank/DDBJ whole genome shotgun (WGS) entry which is preliminary data.</text>
</comment>
<dbReference type="NCBIfam" id="TIGR01979">
    <property type="entry name" value="sufS"/>
    <property type="match status" value="1"/>
</dbReference>
<accession>A0ABP7YIE4</accession>
<evidence type="ECO:0000256" key="3">
    <source>
        <dbReference type="ARBA" id="ARBA00010447"/>
    </source>
</evidence>
<dbReference type="EC" id="2.8.1.7" evidence="8"/>
<dbReference type="InterPro" id="IPR000192">
    <property type="entry name" value="Aminotrans_V_dom"/>
</dbReference>
<dbReference type="PANTHER" id="PTHR43586">
    <property type="entry name" value="CYSTEINE DESULFURASE"/>
    <property type="match status" value="1"/>
</dbReference>
<organism evidence="10 11">
    <name type="scientific">Sphingobacterium kyonggiense</name>
    <dbReference type="NCBI Taxonomy" id="714075"/>
    <lineage>
        <taxon>Bacteria</taxon>
        <taxon>Pseudomonadati</taxon>
        <taxon>Bacteroidota</taxon>
        <taxon>Sphingobacteriia</taxon>
        <taxon>Sphingobacteriales</taxon>
        <taxon>Sphingobacteriaceae</taxon>
        <taxon>Sphingobacterium</taxon>
    </lineage>
</organism>
<dbReference type="InterPro" id="IPR010970">
    <property type="entry name" value="Cys_dSase_SufS"/>
</dbReference>
<dbReference type="InterPro" id="IPR016454">
    <property type="entry name" value="Cysteine_dSase"/>
</dbReference>
<dbReference type="Gene3D" id="3.40.640.10">
    <property type="entry name" value="Type I PLP-dependent aspartate aminotransferase-like (Major domain)"/>
    <property type="match status" value="1"/>
</dbReference>
<evidence type="ECO:0000256" key="6">
    <source>
        <dbReference type="ARBA" id="ARBA00050776"/>
    </source>
</evidence>
<dbReference type="PIRSF" id="PIRSF005572">
    <property type="entry name" value="NifS"/>
    <property type="match status" value="1"/>
</dbReference>
<dbReference type="SUPFAM" id="SSF53383">
    <property type="entry name" value="PLP-dependent transferases"/>
    <property type="match status" value="1"/>
</dbReference>
<evidence type="ECO:0000256" key="4">
    <source>
        <dbReference type="ARBA" id="ARBA00022679"/>
    </source>
</evidence>
<dbReference type="InterPro" id="IPR015422">
    <property type="entry name" value="PyrdxlP-dep_Trfase_small"/>
</dbReference>
<dbReference type="InterPro" id="IPR020578">
    <property type="entry name" value="Aminotrans_V_PyrdxlP_BS"/>
</dbReference>
<dbReference type="PANTHER" id="PTHR43586:SF8">
    <property type="entry name" value="CYSTEINE DESULFURASE 1, CHLOROPLASTIC"/>
    <property type="match status" value="1"/>
</dbReference>
<dbReference type="Proteomes" id="UP001500101">
    <property type="component" value="Unassembled WGS sequence"/>
</dbReference>
<evidence type="ECO:0000256" key="2">
    <source>
        <dbReference type="ARBA" id="ARBA00002824"/>
    </source>
</evidence>